<comment type="cofactor">
    <cofactor evidence="1">
        <name>FAD</name>
        <dbReference type="ChEBI" id="CHEBI:57692"/>
    </cofactor>
</comment>
<dbReference type="InterPro" id="IPR036188">
    <property type="entry name" value="FAD/NAD-bd_sf"/>
</dbReference>
<dbReference type="Gene3D" id="3.50.50.60">
    <property type="entry name" value="FAD/NAD(P)-binding domain"/>
    <property type="match status" value="1"/>
</dbReference>
<dbReference type="Gene3D" id="3.30.9.10">
    <property type="entry name" value="D-Amino Acid Oxidase, subunit A, domain 2"/>
    <property type="match status" value="1"/>
</dbReference>
<organism evidence="7 8">
    <name type="scientific">Marinovum algicola</name>
    <dbReference type="NCBI Taxonomy" id="42444"/>
    <lineage>
        <taxon>Bacteria</taxon>
        <taxon>Pseudomonadati</taxon>
        <taxon>Pseudomonadota</taxon>
        <taxon>Alphaproteobacteria</taxon>
        <taxon>Rhodobacterales</taxon>
        <taxon>Roseobacteraceae</taxon>
        <taxon>Marinovum</taxon>
    </lineage>
</organism>
<name>A0A975WB70_9RHOB</name>
<dbReference type="EMBL" id="FNYY01000009">
    <property type="protein sequence ID" value="SEJ71739.1"/>
    <property type="molecule type" value="Genomic_DNA"/>
</dbReference>
<dbReference type="GeneID" id="80818979"/>
<feature type="domain" description="FAD dependent oxidoreductase" evidence="6">
    <location>
        <begin position="7"/>
        <end position="367"/>
    </location>
</feature>
<gene>
    <name evidence="7" type="ORF">SAMN04487940_10994</name>
</gene>
<evidence type="ECO:0000256" key="1">
    <source>
        <dbReference type="ARBA" id="ARBA00001974"/>
    </source>
</evidence>
<keyword evidence="3" id="KW-0274">FAD</keyword>
<protein>
    <submittedName>
        <fullName evidence="7">L-2-hydroxyglutarate oxidase LhgO</fullName>
    </submittedName>
</protein>
<comment type="caution">
    <text evidence="7">The sequence shown here is derived from an EMBL/GenBank/DDBJ whole genome shotgun (WGS) entry which is preliminary data.</text>
</comment>
<evidence type="ECO:0000313" key="8">
    <source>
        <dbReference type="Proteomes" id="UP000182932"/>
    </source>
</evidence>
<evidence type="ECO:0000256" key="3">
    <source>
        <dbReference type="ARBA" id="ARBA00022827"/>
    </source>
</evidence>
<evidence type="ECO:0000259" key="6">
    <source>
        <dbReference type="Pfam" id="PF01266"/>
    </source>
</evidence>
<comment type="similarity">
    <text evidence="5">Belongs to the L2HGDH family.</text>
</comment>
<keyword evidence="8" id="KW-1185">Reference proteome</keyword>
<dbReference type="Pfam" id="PF01266">
    <property type="entry name" value="DAO"/>
    <property type="match status" value="1"/>
</dbReference>
<sequence length="371" mass="39006">MESFDTDVVVVGAGVVGLAVARALALAGREVLILEKNPVMGEETSARNSEVIHAGIYYPPGTLKARHCRRGRDLLYRYCEARGVGHRRCGKLIVAGDTDEAARLPQIAAHAQGNGVTDLRLIGAAELQALEPALRASAALFSPSTGIVDSHALMLALLGEAEAHGAQLVTRAPVLGGQLCGDGSVELAVGGDEPMLLRCRSLVNCAGLWAPALSARIDGLPPPPGLALVKGNYFALSRPAPFSRLIYPVPRDGGLGVHFTLDLAGRGKFGPDTEWLDDTDPARIDYTVNPERRAGFAEAIARYWPAIEARDLSPDYAGLRPKIAGAAYGDFVMLGPGQLAGPHALLYGIESPGLTSALSIAEEVADWLAEG</sequence>
<dbReference type="InterPro" id="IPR006076">
    <property type="entry name" value="FAD-dep_OxRdtase"/>
</dbReference>
<proteinExistence type="inferred from homology"/>
<evidence type="ECO:0000256" key="4">
    <source>
        <dbReference type="ARBA" id="ARBA00023002"/>
    </source>
</evidence>
<dbReference type="AlphaFoldDB" id="A0A975WB70"/>
<keyword evidence="2" id="KW-0285">Flavoprotein</keyword>
<dbReference type="GO" id="GO:0047545">
    <property type="term" value="F:(S)-2-hydroxyglutarate dehydrogenase activity"/>
    <property type="evidence" value="ECO:0007669"/>
    <property type="project" value="TreeGrafter"/>
</dbReference>
<dbReference type="PANTHER" id="PTHR43104:SF4">
    <property type="entry name" value="L-2-HYDROXYGLUTARATE DEHYDROGENASE, MITOCHONDRIAL"/>
    <property type="match status" value="1"/>
</dbReference>
<keyword evidence="4" id="KW-0560">Oxidoreductase</keyword>
<dbReference type="Proteomes" id="UP000182932">
    <property type="component" value="Unassembled WGS sequence"/>
</dbReference>
<accession>A0A975WB70</accession>
<evidence type="ECO:0000313" key="7">
    <source>
        <dbReference type="EMBL" id="SEJ71739.1"/>
    </source>
</evidence>
<reference evidence="7 8" key="1">
    <citation type="submission" date="2016-10" db="EMBL/GenBank/DDBJ databases">
        <authorList>
            <person name="Varghese N."/>
            <person name="Submissions S."/>
        </authorList>
    </citation>
    <scope>NUCLEOTIDE SEQUENCE [LARGE SCALE GENOMIC DNA]</scope>
    <source>
        <strain evidence="7 8">FF3</strain>
    </source>
</reference>
<evidence type="ECO:0000256" key="5">
    <source>
        <dbReference type="ARBA" id="ARBA00037941"/>
    </source>
</evidence>
<evidence type="ECO:0000256" key="2">
    <source>
        <dbReference type="ARBA" id="ARBA00022630"/>
    </source>
</evidence>
<dbReference type="RefSeq" id="WP_074837101.1">
    <property type="nucleotide sequence ID" value="NZ_CATLQZ010000007.1"/>
</dbReference>
<dbReference type="SUPFAM" id="SSF51905">
    <property type="entry name" value="FAD/NAD(P)-binding domain"/>
    <property type="match status" value="1"/>
</dbReference>
<dbReference type="PANTHER" id="PTHR43104">
    <property type="entry name" value="L-2-HYDROXYGLUTARATE DEHYDROGENASE, MITOCHONDRIAL"/>
    <property type="match status" value="1"/>
</dbReference>